<proteinExistence type="predicted"/>
<reference evidence="1" key="1">
    <citation type="submission" date="2021-06" db="EMBL/GenBank/DDBJ databases">
        <authorList>
            <person name="Kallberg Y."/>
            <person name="Tangrot J."/>
            <person name="Rosling A."/>
        </authorList>
    </citation>
    <scope>NUCLEOTIDE SEQUENCE</scope>
    <source>
        <strain evidence="1">28 12/20/2015</strain>
    </source>
</reference>
<keyword evidence="2" id="KW-1185">Reference proteome</keyword>
<protein>
    <submittedName>
        <fullName evidence="1">6409_t:CDS:1</fullName>
    </submittedName>
</protein>
<evidence type="ECO:0000313" key="2">
    <source>
        <dbReference type="Proteomes" id="UP000789366"/>
    </source>
</evidence>
<dbReference type="Proteomes" id="UP000789366">
    <property type="component" value="Unassembled WGS sequence"/>
</dbReference>
<gene>
    <name evidence="1" type="ORF">SPELUC_LOCUS9669</name>
</gene>
<organism evidence="1 2">
    <name type="scientific">Cetraspora pellucida</name>
    <dbReference type="NCBI Taxonomy" id="1433469"/>
    <lineage>
        <taxon>Eukaryota</taxon>
        <taxon>Fungi</taxon>
        <taxon>Fungi incertae sedis</taxon>
        <taxon>Mucoromycota</taxon>
        <taxon>Glomeromycotina</taxon>
        <taxon>Glomeromycetes</taxon>
        <taxon>Diversisporales</taxon>
        <taxon>Gigasporaceae</taxon>
        <taxon>Cetraspora</taxon>
    </lineage>
</organism>
<evidence type="ECO:0000313" key="1">
    <source>
        <dbReference type="EMBL" id="CAG8671111.1"/>
    </source>
</evidence>
<name>A0ACA9NW00_9GLOM</name>
<feature type="non-terminal residue" evidence="1">
    <location>
        <position position="1"/>
    </location>
</feature>
<accession>A0ACA9NW00</accession>
<dbReference type="EMBL" id="CAJVPW010016573">
    <property type="protein sequence ID" value="CAG8671111.1"/>
    <property type="molecule type" value="Genomic_DNA"/>
</dbReference>
<sequence>ELESSIKDLFSTTEWDVHLSVIGGDLELDPNRLDLMTLFKKAMEFKKEVLKNPVKTYVDVIPYEEMPEFMGLDSKVLKYDIDLITNAMKAINLICDYSQLSNDIEEANRDIGSRVYLKFKEFENDMEYNIESRVYLEFKKLETDVEHEKKKLIKFIQGAKFDPNIKFPENLDVRMMRSRLKELTEAGVPNYITIIHGSNWHKFCDKLPSKLDINRDASLNHIGIGMSKETVGADKMPGKCVHSFGYYGCGSLYHRGWKIGSLVRFKAGDTIGFGYNFSSSKYFITRNGEKLKITLSLGPFTIKPSSFPKFQCSLDMNSYYPSIGLGPEDEISVNFGNKEFKYNINDYIAKVCIIYLQY</sequence>
<comment type="caution">
    <text evidence="1">The sequence shown here is derived from an EMBL/GenBank/DDBJ whole genome shotgun (WGS) entry which is preliminary data.</text>
</comment>